<organism evidence="2 3">
    <name type="scientific">Candidatus Dojkabacteria bacterium</name>
    <dbReference type="NCBI Taxonomy" id="2099670"/>
    <lineage>
        <taxon>Bacteria</taxon>
        <taxon>Candidatus Dojkabacteria</taxon>
    </lineage>
</organism>
<evidence type="ECO:0000259" key="1">
    <source>
        <dbReference type="Pfam" id="PF04296"/>
    </source>
</evidence>
<dbReference type="AlphaFoldDB" id="A0A955HY00"/>
<dbReference type="InterPro" id="IPR035931">
    <property type="entry name" value="YlxR-like_sf"/>
</dbReference>
<evidence type="ECO:0000313" key="3">
    <source>
        <dbReference type="Proteomes" id="UP000748332"/>
    </source>
</evidence>
<dbReference type="PANTHER" id="PTHR34215">
    <property type="entry name" value="BLL0784 PROTEIN"/>
    <property type="match status" value="1"/>
</dbReference>
<reference evidence="2" key="2">
    <citation type="journal article" date="2021" name="Microbiome">
        <title>Successional dynamics and alternative stable states in a saline activated sludge microbial community over 9 years.</title>
        <authorList>
            <person name="Wang Y."/>
            <person name="Ye J."/>
            <person name="Ju F."/>
            <person name="Liu L."/>
            <person name="Boyd J.A."/>
            <person name="Deng Y."/>
            <person name="Parks D.H."/>
            <person name="Jiang X."/>
            <person name="Yin X."/>
            <person name="Woodcroft B.J."/>
            <person name="Tyson G.W."/>
            <person name="Hugenholtz P."/>
            <person name="Polz M.F."/>
            <person name="Zhang T."/>
        </authorList>
    </citation>
    <scope>NUCLEOTIDE SEQUENCE</scope>
    <source>
        <strain evidence="2">HKST-UBA16</strain>
    </source>
</reference>
<proteinExistence type="predicted"/>
<evidence type="ECO:0000313" key="2">
    <source>
        <dbReference type="EMBL" id="MCA9375105.1"/>
    </source>
</evidence>
<dbReference type="Pfam" id="PF04296">
    <property type="entry name" value="YlxR"/>
    <property type="match status" value="1"/>
</dbReference>
<protein>
    <submittedName>
        <fullName evidence="2">YlxR family protein</fullName>
    </submittedName>
</protein>
<sequence>MATSRKVTRHVPMRTCIVTREKKSKNELARLVFDPDVGRVVIDQTGKIRGRGANLSLDRTVLVDALDKGILENSLKVKIDNNTKSLLIEEFEKYLEKRALRGEQKNITIRVKGNKVKFE</sequence>
<dbReference type="Gene3D" id="3.30.1230.10">
    <property type="entry name" value="YlxR-like"/>
    <property type="match status" value="1"/>
</dbReference>
<dbReference type="SUPFAM" id="SSF64376">
    <property type="entry name" value="YlxR-like"/>
    <property type="match status" value="1"/>
</dbReference>
<comment type="caution">
    <text evidence="2">The sequence shown here is derived from an EMBL/GenBank/DDBJ whole genome shotgun (WGS) entry which is preliminary data.</text>
</comment>
<dbReference type="Proteomes" id="UP000748332">
    <property type="component" value="Unassembled WGS sequence"/>
</dbReference>
<dbReference type="PANTHER" id="PTHR34215:SF1">
    <property type="entry name" value="YLXR DOMAIN-CONTAINING PROTEIN"/>
    <property type="match status" value="1"/>
</dbReference>
<dbReference type="InterPro" id="IPR037465">
    <property type="entry name" value="YlxR"/>
</dbReference>
<dbReference type="InterPro" id="IPR007393">
    <property type="entry name" value="YlxR_dom"/>
</dbReference>
<reference evidence="2" key="1">
    <citation type="submission" date="2020-04" db="EMBL/GenBank/DDBJ databases">
        <authorList>
            <person name="Zhang T."/>
        </authorList>
    </citation>
    <scope>NUCLEOTIDE SEQUENCE</scope>
    <source>
        <strain evidence="2">HKST-UBA16</strain>
    </source>
</reference>
<name>A0A955HY00_9BACT</name>
<dbReference type="EMBL" id="JAGQLM010000086">
    <property type="protein sequence ID" value="MCA9375105.1"/>
    <property type="molecule type" value="Genomic_DNA"/>
</dbReference>
<gene>
    <name evidence="2" type="ORF">KC622_02120</name>
</gene>
<feature type="domain" description="YlxR" evidence="1">
    <location>
        <begin position="14"/>
        <end position="84"/>
    </location>
</feature>
<accession>A0A955HY00</accession>